<gene>
    <name evidence="1" type="ORF">SAMN04488239_11623</name>
</gene>
<dbReference type="InterPro" id="IPR011990">
    <property type="entry name" value="TPR-like_helical_dom_sf"/>
</dbReference>
<dbReference type="EMBL" id="FMZV01000016">
    <property type="protein sequence ID" value="SDE23683.1"/>
    <property type="molecule type" value="Genomic_DNA"/>
</dbReference>
<accession>A0A1G7B9J2</accession>
<dbReference type="STRING" id="639004.SAMN04488239_11623"/>
<organism evidence="1 2">
    <name type="scientific">Ruegeria marina</name>
    <dbReference type="NCBI Taxonomy" id="639004"/>
    <lineage>
        <taxon>Bacteria</taxon>
        <taxon>Pseudomonadati</taxon>
        <taxon>Pseudomonadota</taxon>
        <taxon>Alphaproteobacteria</taxon>
        <taxon>Rhodobacterales</taxon>
        <taxon>Roseobacteraceae</taxon>
        <taxon>Ruegeria</taxon>
    </lineage>
</organism>
<protein>
    <recommendedName>
        <fullName evidence="3">Tetratricopeptide repeat-containing protein</fullName>
    </recommendedName>
</protein>
<evidence type="ECO:0000313" key="1">
    <source>
        <dbReference type="EMBL" id="SDE23683.1"/>
    </source>
</evidence>
<name>A0A1G7B9J2_9RHOB</name>
<evidence type="ECO:0000313" key="2">
    <source>
        <dbReference type="Proteomes" id="UP000199628"/>
    </source>
</evidence>
<dbReference type="AlphaFoldDB" id="A0A1G7B9J2"/>
<evidence type="ECO:0008006" key="3">
    <source>
        <dbReference type="Google" id="ProtNLM"/>
    </source>
</evidence>
<proteinExistence type="predicted"/>
<sequence>MIARNSAFAYKGSHKDVRQIAAEPGVLQVVEGPVRRGDDRLELSHVALGVLLALAVREQDAADALDKAEALNPHNAVLHFGRCHACLFQQQPDCDWLERAARTALCLKSKDPIACGSGSSLAIPSRSAT</sequence>
<keyword evidence="2" id="KW-1185">Reference proteome</keyword>
<dbReference type="SUPFAM" id="SSF48452">
    <property type="entry name" value="TPR-like"/>
    <property type="match status" value="1"/>
</dbReference>
<dbReference type="RefSeq" id="WP_143028601.1">
    <property type="nucleotide sequence ID" value="NZ_FMZV01000016.1"/>
</dbReference>
<dbReference type="Proteomes" id="UP000199628">
    <property type="component" value="Unassembled WGS sequence"/>
</dbReference>
<reference evidence="2" key="1">
    <citation type="submission" date="2016-10" db="EMBL/GenBank/DDBJ databases">
        <authorList>
            <person name="Varghese N."/>
            <person name="Submissions S."/>
        </authorList>
    </citation>
    <scope>NUCLEOTIDE SEQUENCE [LARGE SCALE GENOMIC DNA]</scope>
    <source>
        <strain evidence="2">CGMCC 1.9108</strain>
    </source>
</reference>